<dbReference type="Proteomes" id="UP001497535">
    <property type="component" value="Unassembled WGS sequence"/>
</dbReference>
<accession>A0ACB1B5A9</accession>
<name>A0ACB1B5A9_MELEN</name>
<keyword evidence="2" id="KW-1185">Reference proteome</keyword>
<protein>
    <submittedName>
        <fullName evidence="1">Uncharacterized protein</fullName>
    </submittedName>
</protein>
<sequence length="432" mass="48701">MLWVQNLNMYKLHLLKPCVRFNILLNAILVLLISVNSIFLPPNENELLAVECGHSTEMKNGRKHPWAVSLMTKGRNKLGGSVISPFHVLTVAHGFVLFDNSGGGPCEVTGYRRFSDLQSSWSVAYGSDCIREEENDPACSKANITHSRTYTHLECINGHDWAIVELEDRIKFSDVVQPICLPMKGQLPEDGKILTVSSWGRRDAFHKGDILIREIPMRHDAGCKKRPWADRFINPLTNLFRKLLIGCQLTCSEDYLCAKALNPRDFRTLRTCHGDSGSGMEDLRNSKRVHLTSVRNIGILNNNMTHDLSKNGETAISRQILHSPLAVPQLEFMRSWSNAKKKRQRLRRNIKTKKDSSTSINDKIISSVSSDDSLKVGMVVKPSRDVEQKELIGITSYGSRQCASNELARFTRVSIYLVKICSLTGLCYPLNH</sequence>
<proteinExistence type="predicted"/>
<gene>
    <name evidence="1" type="ORF">MENTE1834_LOCUS47362</name>
</gene>
<comment type="caution">
    <text evidence="1">The sequence shown here is derived from an EMBL/GenBank/DDBJ whole genome shotgun (WGS) entry which is preliminary data.</text>
</comment>
<evidence type="ECO:0000313" key="1">
    <source>
        <dbReference type="EMBL" id="CAK5122905.1"/>
    </source>
</evidence>
<organism evidence="1 2">
    <name type="scientific">Meloidogyne enterolobii</name>
    <name type="common">Root-knot nematode worm</name>
    <name type="synonym">Meloidogyne mayaguensis</name>
    <dbReference type="NCBI Taxonomy" id="390850"/>
    <lineage>
        <taxon>Eukaryota</taxon>
        <taxon>Metazoa</taxon>
        <taxon>Ecdysozoa</taxon>
        <taxon>Nematoda</taxon>
        <taxon>Chromadorea</taxon>
        <taxon>Rhabditida</taxon>
        <taxon>Tylenchina</taxon>
        <taxon>Tylenchomorpha</taxon>
        <taxon>Tylenchoidea</taxon>
        <taxon>Meloidogynidae</taxon>
        <taxon>Meloidogyninae</taxon>
        <taxon>Meloidogyne</taxon>
    </lineage>
</organism>
<reference evidence="1" key="1">
    <citation type="submission" date="2023-11" db="EMBL/GenBank/DDBJ databases">
        <authorList>
            <person name="Poullet M."/>
        </authorList>
    </citation>
    <scope>NUCLEOTIDE SEQUENCE</scope>
    <source>
        <strain evidence="1">E1834</strain>
    </source>
</reference>
<evidence type="ECO:0000313" key="2">
    <source>
        <dbReference type="Proteomes" id="UP001497535"/>
    </source>
</evidence>
<dbReference type="EMBL" id="CAVMJV010000190">
    <property type="protein sequence ID" value="CAK5122905.1"/>
    <property type="molecule type" value="Genomic_DNA"/>
</dbReference>